<comment type="caution">
    <text evidence="3">The sequence shown here is derived from an EMBL/GenBank/DDBJ whole genome shotgun (WGS) entry which is preliminary data.</text>
</comment>
<dbReference type="EMBL" id="DOGS01000182">
    <property type="protein sequence ID" value="HBQ48983.1"/>
    <property type="molecule type" value="Genomic_DNA"/>
</dbReference>
<dbReference type="GO" id="GO:0016020">
    <property type="term" value="C:membrane"/>
    <property type="evidence" value="ECO:0007669"/>
    <property type="project" value="GOC"/>
</dbReference>
<dbReference type="AlphaFoldDB" id="A0A356W6L5"/>
<evidence type="ECO:0000313" key="3">
    <source>
        <dbReference type="EMBL" id="HBQ48983.1"/>
    </source>
</evidence>
<dbReference type="PANTHER" id="PTHR12879">
    <property type="entry name" value="SPHINGOLIPID DELTA 4 DESATURASE/C-4 HYDROXYLASE PROTEIN DES2"/>
    <property type="match status" value="1"/>
</dbReference>
<feature type="transmembrane region" description="Helical" evidence="1">
    <location>
        <begin position="191"/>
        <end position="211"/>
    </location>
</feature>
<dbReference type="PANTHER" id="PTHR12879:SF8">
    <property type="entry name" value="SPHINGOLIPID DELTA(4)-DESATURASE DES1"/>
    <property type="match status" value="1"/>
</dbReference>
<feature type="domain" description="Fatty acid desaturase" evidence="2">
    <location>
        <begin position="50"/>
        <end position="283"/>
    </location>
</feature>
<sequence>MDERSLNKQAIASAKHYMGKVAWPTIALTAVVVSAFIGCLALFASGSLSPWAALVACSALTYLSYTPLHEAAHGNIHGQNDSLKWLNDLCGYLVAPIIAIPYASHRIEHFTHHRYTNQPGKDPDLLVSGMRGGPIAVFITGLRFLWVQNSFFIKQGWGAASIKERAIYAMEVALSVGWRVAYLSLVEQPGVFYVVILGYFAGGLFTAYWFAYRPHHPYGSTQRYRNTNSLIMPGWMKPVEWFWLGQNLHSIHHLFPRVPFYKYHALHRDIEPILRAQGTPIIDIFSRKPVAPSVPGSDQTHP</sequence>
<reference evidence="3 4" key="1">
    <citation type="journal article" date="2018" name="Nat. Biotechnol.">
        <title>A standardized bacterial taxonomy based on genome phylogeny substantially revises the tree of life.</title>
        <authorList>
            <person name="Parks D.H."/>
            <person name="Chuvochina M."/>
            <person name="Waite D.W."/>
            <person name="Rinke C."/>
            <person name="Skarshewski A."/>
            <person name="Chaumeil P.A."/>
            <person name="Hugenholtz P."/>
        </authorList>
    </citation>
    <scope>NUCLEOTIDE SEQUENCE [LARGE SCALE GENOMIC DNA]</scope>
    <source>
        <strain evidence="3">UBA10378</strain>
    </source>
</reference>
<evidence type="ECO:0000256" key="1">
    <source>
        <dbReference type="SAM" id="Phobius"/>
    </source>
</evidence>
<evidence type="ECO:0000313" key="4">
    <source>
        <dbReference type="Proteomes" id="UP000263957"/>
    </source>
</evidence>
<accession>A0A356W6L5</accession>
<evidence type="ECO:0000259" key="2">
    <source>
        <dbReference type="Pfam" id="PF00487"/>
    </source>
</evidence>
<feature type="transmembrane region" description="Helical" evidence="1">
    <location>
        <begin position="89"/>
        <end position="105"/>
    </location>
</feature>
<dbReference type="Pfam" id="PF00487">
    <property type="entry name" value="FA_desaturase"/>
    <property type="match status" value="1"/>
</dbReference>
<gene>
    <name evidence="3" type="ORF">DD728_08875</name>
</gene>
<feature type="transmembrane region" description="Helical" evidence="1">
    <location>
        <begin position="21"/>
        <end position="44"/>
    </location>
</feature>
<proteinExistence type="predicted"/>
<dbReference type="InterPro" id="IPR005804">
    <property type="entry name" value="FA_desaturase_dom"/>
</dbReference>
<keyword evidence="1" id="KW-1133">Transmembrane helix</keyword>
<dbReference type="Proteomes" id="UP000263957">
    <property type="component" value="Unassembled WGS sequence"/>
</dbReference>
<keyword evidence="1" id="KW-0472">Membrane</keyword>
<protein>
    <submittedName>
        <fullName evidence="3">Fatty acid desaturase</fullName>
    </submittedName>
</protein>
<keyword evidence="1" id="KW-0812">Transmembrane</keyword>
<organism evidence="3 4">
    <name type="scientific">Hyphomonas atlantica</name>
    <dbReference type="NCBI Taxonomy" id="1280948"/>
    <lineage>
        <taxon>Bacteria</taxon>
        <taxon>Pseudomonadati</taxon>
        <taxon>Pseudomonadota</taxon>
        <taxon>Alphaproteobacteria</taxon>
        <taxon>Hyphomonadales</taxon>
        <taxon>Hyphomonadaceae</taxon>
        <taxon>Hyphomonas</taxon>
    </lineage>
</organism>
<dbReference type="GO" id="GO:0046513">
    <property type="term" value="P:ceramide biosynthetic process"/>
    <property type="evidence" value="ECO:0007669"/>
    <property type="project" value="TreeGrafter"/>
</dbReference>
<feature type="transmembrane region" description="Helical" evidence="1">
    <location>
        <begin position="125"/>
        <end position="146"/>
    </location>
</feature>
<dbReference type="GO" id="GO:0042284">
    <property type="term" value="F:sphingolipid delta-4 desaturase activity"/>
    <property type="evidence" value="ECO:0007669"/>
    <property type="project" value="TreeGrafter"/>
</dbReference>
<name>A0A356W6L5_9PROT</name>